<dbReference type="Gene3D" id="3.30.920.20">
    <property type="entry name" value="Gas2-like domain"/>
    <property type="match status" value="1"/>
</dbReference>
<feature type="compositionally biased region" description="Acidic residues" evidence="1">
    <location>
        <begin position="89"/>
        <end position="123"/>
    </location>
</feature>
<sequence length="123" mass="14024">MEPPPTVEALLNKLMVEQDVEIPVERVKNRESVYKICNRVMTMSVVNGFVVIRVGGGYMKFDEWYGIYGKKDRLKVNTDVIDRDPAGAEGEDQITLEDEDEDDKEGDDNDQEEDQAEEEANSH</sequence>
<evidence type="ECO:0008006" key="4">
    <source>
        <dbReference type="Google" id="ProtNLM"/>
    </source>
</evidence>
<proteinExistence type="predicted"/>
<dbReference type="EMBL" id="KB007926">
    <property type="protein sequence ID" value="ELR20223.1"/>
    <property type="molecule type" value="Genomic_DNA"/>
</dbReference>
<dbReference type="RefSeq" id="XP_004342333.1">
    <property type="nucleotide sequence ID" value="XM_004342284.1"/>
</dbReference>
<dbReference type="GeneID" id="14921070"/>
<dbReference type="KEGG" id="acan:ACA1_116960"/>
<dbReference type="VEuPathDB" id="AmoebaDB:ACA1_116960"/>
<feature type="region of interest" description="Disordered" evidence="1">
    <location>
        <begin position="79"/>
        <end position="123"/>
    </location>
</feature>
<evidence type="ECO:0000313" key="2">
    <source>
        <dbReference type="EMBL" id="ELR20223.1"/>
    </source>
</evidence>
<dbReference type="SUPFAM" id="SSF143575">
    <property type="entry name" value="GAS2 domain-like"/>
    <property type="match status" value="1"/>
</dbReference>
<gene>
    <name evidence="2" type="ORF">ACA1_116960</name>
</gene>
<dbReference type="Proteomes" id="UP000011083">
    <property type="component" value="Unassembled WGS sequence"/>
</dbReference>
<protein>
    <recommendedName>
        <fullName evidence="4">GAR domain-containing protein</fullName>
    </recommendedName>
</protein>
<evidence type="ECO:0000256" key="1">
    <source>
        <dbReference type="SAM" id="MobiDB-lite"/>
    </source>
</evidence>
<reference evidence="2 3" key="1">
    <citation type="journal article" date="2013" name="Genome Biol.">
        <title>Genome of Acanthamoeba castellanii highlights extensive lateral gene transfer and early evolution of tyrosine kinase signaling.</title>
        <authorList>
            <person name="Clarke M."/>
            <person name="Lohan A.J."/>
            <person name="Liu B."/>
            <person name="Lagkouvardos I."/>
            <person name="Roy S."/>
            <person name="Zafar N."/>
            <person name="Bertelli C."/>
            <person name="Schilde C."/>
            <person name="Kianianmomeni A."/>
            <person name="Burglin T.R."/>
            <person name="Frech C."/>
            <person name="Turcotte B."/>
            <person name="Kopec K.O."/>
            <person name="Synnott J.M."/>
            <person name="Choo C."/>
            <person name="Paponov I."/>
            <person name="Finkler A."/>
            <person name="Soon Heng Tan C."/>
            <person name="Hutchins A.P."/>
            <person name="Weinmeier T."/>
            <person name="Rattei T."/>
            <person name="Chu J.S."/>
            <person name="Gimenez G."/>
            <person name="Irimia M."/>
            <person name="Rigden D.J."/>
            <person name="Fitzpatrick D.A."/>
            <person name="Lorenzo-Morales J."/>
            <person name="Bateman A."/>
            <person name="Chiu C.H."/>
            <person name="Tang P."/>
            <person name="Hegemann P."/>
            <person name="Fromm H."/>
            <person name="Raoult D."/>
            <person name="Greub G."/>
            <person name="Miranda-Saavedra D."/>
            <person name="Chen N."/>
            <person name="Nash P."/>
            <person name="Ginger M.L."/>
            <person name="Horn M."/>
            <person name="Schaap P."/>
            <person name="Caler L."/>
            <person name="Loftus B."/>
        </authorList>
    </citation>
    <scope>NUCLEOTIDE SEQUENCE [LARGE SCALE GENOMIC DNA]</scope>
    <source>
        <strain evidence="2 3">Neff</strain>
    </source>
</reference>
<organism evidence="2 3">
    <name type="scientific">Acanthamoeba castellanii (strain ATCC 30010 / Neff)</name>
    <dbReference type="NCBI Taxonomy" id="1257118"/>
    <lineage>
        <taxon>Eukaryota</taxon>
        <taxon>Amoebozoa</taxon>
        <taxon>Discosea</taxon>
        <taxon>Longamoebia</taxon>
        <taxon>Centramoebida</taxon>
        <taxon>Acanthamoebidae</taxon>
        <taxon>Acanthamoeba</taxon>
    </lineage>
</organism>
<dbReference type="AlphaFoldDB" id="L8H651"/>
<accession>L8H651</accession>
<dbReference type="GO" id="GO:0008017">
    <property type="term" value="F:microtubule binding"/>
    <property type="evidence" value="ECO:0007669"/>
    <property type="project" value="InterPro"/>
</dbReference>
<dbReference type="OrthoDB" id="10675667at2759"/>
<keyword evidence="3" id="KW-1185">Reference proteome</keyword>
<evidence type="ECO:0000313" key="3">
    <source>
        <dbReference type="Proteomes" id="UP000011083"/>
    </source>
</evidence>
<name>L8H651_ACACF</name>
<dbReference type="InterPro" id="IPR036534">
    <property type="entry name" value="GAR_dom_sf"/>
</dbReference>